<dbReference type="Proteomes" id="UP000887116">
    <property type="component" value="Unassembled WGS sequence"/>
</dbReference>
<dbReference type="Pfam" id="PF17906">
    <property type="entry name" value="HTH_48"/>
    <property type="match status" value="1"/>
</dbReference>
<feature type="domain" description="Mos1 transposase HTH" evidence="1">
    <location>
        <begin position="1"/>
        <end position="43"/>
    </location>
</feature>
<protein>
    <recommendedName>
        <fullName evidence="1">Mos1 transposase HTH domain-containing protein</fullName>
    </recommendedName>
</protein>
<sequence>MFLELKQGNSAKAIAEKISRVYGEGLITDRAVRNWFVKFRSGDMTKSQTEGGTSFRLLRQPFKGSIGVKFTLIDKICSAAAKSSRKTP</sequence>
<dbReference type="InterPro" id="IPR041426">
    <property type="entry name" value="Mos1_HTH"/>
</dbReference>
<dbReference type="Gene3D" id="1.10.10.1450">
    <property type="match status" value="1"/>
</dbReference>
<gene>
    <name evidence="2" type="ORF">TNCT_620141</name>
</gene>
<name>A0A8X6KJ89_TRICU</name>
<proteinExistence type="predicted"/>
<organism evidence="2 3">
    <name type="scientific">Trichonephila clavata</name>
    <name type="common">Joro spider</name>
    <name type="synonym">Nephila clavata</name>
    <dbReference type="NCBI Taxonomy" id="2740835"/>
    <lineage>
        <taxon>Eukaryota</taxon>
        <taxon>Metazoa</taxon>
        <taxon>Ecdysozoa</taxon>
        <taxon>Arthropoda</taxon>
        <taxon>Chelicerata</taxon>
        <taxon>Arachnida</taxon>
        <taxon>Araneae</taxon>
        <taxon>Araneomorphae</taxon>
        <taxon>Entelegynae</taxon>
        <taxon>Araneoidea</taxon>
        <taxon>Nephilidae</taxon>
        <taxon>Trichonephila</taxon>
    </lineage>
</organism>
<evidence type="ECO:0000259" key="1">
    <source>
        <dbReference type="Pfam" id="PF17906"/>
    </source>
</evidence>
<keyword evidence="3" id="KW-1185">Reference proteome</keyword>
<reference evidence="2" key="1">
    <citation type="submission" date="2020-07" db="EMBL/GenBank/DDBJ databases">
        <title>Multicomponent nature underlies the extraordinary mechanical properties of spider dragline silk.</title>
        <authorList>
            <person name="Kono N."/>
            <person name="Nakamura H."/>
            <person name="Mori M."/>
            <person name="Yoshida Y."/>
            <person name="Ohtoshi R."/>
            <person name="Malay A.D."/>
            <person name="Moran D.A.P."/>
            <person name="Tomita M."/>
            <person name="Numata K."/>
            <person name="Arakawa K."/>
        </authorList>
    </citation>
    <scope>NUCLEOTIDE SEQUENCE</scope>
</reference>
<dbReference type="EMBL" id="BMAO01021830">
    <property type="protein sequence ID" value="GFQ77765.1"/>
    <property type="molecule type" value="Genomic_DNA"/>
</dbReference>
<accession>A0A8X6KJ89</accession>
<dbReference type="AlphaFoldDB" id="A0A8X6KJ89"/>
<dbReference type="OrthoDB" id="6508494at2759"/>
<evidence type="ECO:0000313" key="2">
    <source>
        <dbReference type="EMBL" id="GFQ77765.1"/>
    </source>
</evidence>
<evidence type="ECO:0000313" key="3">
    <source>
        <dbReference type="Proteomes" id="UP000887116"/>
    </source>
</evidence>
<comment type="caution">
    <text evidence="2">The sequence shown here is derived from an EMBL/GenBank/DDBJ whole genome shotgun (WGS) entry which is preliminary data.</text>
</comment>